<proteinExistence type="inferred from homology"/>
<evidence type="ECO:0000313" key="9">
    <source>
        <dbReference type="Proteomes" id="UP000494206"/>
    </source>
</evidence>
<dbReference type="InterPro" id="IPR016024">
    <property type="entry name" value="ARM-type_fold"/>
</dbReference>
<evidence type="ECO:0000256" key="4">
    <source>
        <dbReference type="ARBA" id="ARBA00022777"/>
    </source>
</evidence>
<accession>A0A8S1EH58</accession>
<dbReference type="InterPro" id="IPR000719">
    <property type="entry name" value="Prot_kinase_dom"/>
</dbReference>
<feature type="binding site" evidence="6">
    <location>
        <position position="460"/>
    </location>
    <ligand>
        <name>ATP</name>
        <dbReference type="ChEBI" id="CHEBI:30616"/>
    </ligand>
</feature>
<dbReference type="Pfam" id="PF00069">
    <property type="entry name" value="Pkinase"/>
    <property type="match status" value="1"/>
</dbReference>
<dbReference type="InterPro" id="IPR017441">
    <property type="entry name" value="Protein_kinase_ATP_BS"/>
</dbReference>
<evidence type="ECO:0000256" key="5">
    <source>
        <dbReference type="ARBA" id="ARBA00022840"/>
    </source>
</evidence>
<dbReference type="GO" id="GO:0005524">
    <property type="term" value="F:ATP binding"/>
    <property type="evidence" value="ECO:0007669"/>
    <property type="project" value="UniProtKB-UniRule"/>
</dbReference>
<dbReference type="SMART" id="SM00185">
    <property type="entry name" value="ARM"/>
    <property type="match status" value="2"/>
</dbReference>
<protein>
    <recommendedName>
        <fullName evidence="7">Protein kinase domain-containing protein</fullName>
    </recommendedName>
</protein>
<dbReference type="InterPro" id="IPR000225">
    <property type="entry name" value="Armadillo"/>
</dbReference>
<dbReference type="InterPro" id="IPR050660">
    <property type="entry name" value="NEK_Ser/Thr_kinase"/>
</dbReference>
<comment type="caution">
    <text evidence="8">The sequence shown here is derived from an EMBL/GenBank/DDBJ whole genome shotgun (WGS) entry which is preliminary data.</text>
</comment>
<keyword evidence="5 6" id="KW-0067">ATP-binding</keyword>
<dbReference type="InterPro" id="IPR008271">
    <property type="entry name" value="Ser/Thr_kinase_AS"/>
</dbReference>
<evidence type="ECO:0000256" key="6">
    <source>
        <dbReference type="PROSITE-ProRule" id="PRU10141"/>
    </source>
</evidence>
<reference evidence="8 9" key="1">
    <citation type="submission" date="2020-04" db="EMBL/GenBank/DDBJ databases">
        <authorList>
            <person name="Laetsch R D."/>
            <person name="Stevens L."/>
            <person name="Kumar S."/>
            <person name="Blaxter L. M."/>
        </authorList>
    </citation>
    <scope>NUCLEOTIDE SEQUENCE [LARGE SCALE GENOMIC DNA]</scope>
</reference>
<dbReference type="SUPFAM" id="SSF48371">
    <property type="entry name" value="ARM repeat"/>
    <property type="match status" value="1"/>
</dbReference>
<dbReference type="PROSITE" id="PS50011">
    <property type="entry name" value="PROTEIN_KINASE_DOM"/>
    <property type="match status" value="1"/>
</dbReference>
<sequence length="918" mass="104736">MSLINSLKLDNFADVVFARNECELITTFLEEQIEGDLSSVEIRDLTTHLIRNRLCSGDFIENRPAKKWLFLIFRLSRVLFRDKTRVAQFHTIDAHSNFVRTVQFIASRFLRNEQDWNGTIVNTLNVIQKLVDCGDTAQKFVEAGLENIVLMLLASRQMSVLQHSLEILGRLSDWSDACREHLCETNTIDVCLQLIPDGDILTQKLCVSLLRILSCEEQAREQIRIYDGVPTLLGLISLKNSRLQWHVAWTLAQLAEQVDTSLEIAQLGGIGLIFAEIANPKPPEKAVSDWIAMLTGLTALLAQLCQTSSNQQLITNSNGVFILGKLLGIRTFAKNPDTCDSWRLLQCSIFRVLRLLYTLERARNLLKKVFDTSIYELFVDIGNYIHALSSYEQVAERYETYMEEHPEFARDWEPVNERKQAMGEVGEYELLDQIGAGAFGCVYTVRKKNGDVPAKLYALKEIFMTNVSSSDRGEEKSFGDMISEVKIIKQQLRHPNIVRYRRIFVENHRLYIVMDLIQGGSLRDHIVTMKEKRSNFDESRVWRLVVQMMLALRYLHKEKQIVHRDLKPNNIMLTDNDRVVITDFGLAKQKGVEYLKSAAGTIIYSCPEIVQNVPYGEKADIWSFGCCVYEMCQLTAPFHSTNMLTLAMEIVEARYEPMSDSWGAELRDLIRSCLTPNPSDRPDILRISSLCGPKILEYLDEVARDQASMSESHKESLNNSFNSTTSLMPRRSLVTLPPIEVSKPRRNQSMSASDFNRNSLPPIETSVAVRRRVKTCSTEHPARSSSTTDLKPAVKFDGLCVRSNALRPIQDPVLMILDQIHRIVVITDRENPATGTNHQRRLVEMFRKKLLGRESTAEQMKKHLRKLAAESSDEIDMNLGFSDFRPVLLQAHLNGYQKDQKVTRITYEQLSACIQSLS</sequence>
<evidence type="ECO:0000256" key="2">
    <source>
        <dbReference type="ARBA" id="ARBA00022679"/>
    </source>
</evidence>
<dbReference type="SUPFAM" id="SSF56112">
    <property type="entry name" value="Protein kinase-like (PK-like)"/>
    <property type="match status" value="1"/>
</dbReference>
<evidence type="ECO:0000259" key="7">
    <source>
        <dbReference type="PROSITE" id="PS50011"/>
    </source>
</evidence>
<dbReference type="Gene3D" id="1.25.10.10">
    <property type="entry name" value="Leucine-rich Repeat Variant"/>
    <property type="match status" value="1"/>
</dbReference>
<keyword evidence="2" id="KW-0808">Transferase</keyword>
<dbReference type="PROSITE" id="PS00107">
    <property type="entry name" value="PROTEIN_KINASE_ATP"/>
    <property type="match status" value="1"/>
</dbReference>
<dbReference type="OrthoDB" id="248923at2759"/>
<dbReference type="AlphaFoldDB" id="A0A8S1EH58"/>
<gene>
    <name evidence="8" type="ORF">CBOVIS_LOCUS4255</name>
</gene>
<keyword evidence="3 6" id="KW-0547">Nucleotide-binding</keyword>
<dbReference type="EMBL" id="CADEPM010000003">
    <property type="protein sequence ID" value="CAB3401515.1"/>
    <property type="molecule type" value="Genomic_DNA"/>
</dbReference>
<evidence type="ECO:0000256" key="3">
    <source>
        <dbReference type="ARBA" id="ARBA00022741"/>
    </source>
</evidence>
<dbReference type="InterPro" id="IPR011989">
    <property type="entry name" value="ARM-like"/>
</dbReference>
<dbReference type="SMART" id="SM00220">
    <property type="entry name" value="S_TKc"/>
    <property type="match status" value="1"/>
</dbReference>
<dbReference type="GO" id="GO:0004674">
    <property type="term" value="F:protein serine/threonine kinase activity"/>
    <property type="evidence" value="ECO:0007669"/>
    <property type="project" value="TreeGrafter"/>
</dbReference>
<evidence type="ECO:0000313" key="8">
    <source>
        <dbReference type="EMBL" id="CAB3401515.1"/>
    </source>
</evidence>
<comment type="similarity">
    <text evidence="1">Belongs to the protein kinase superfamily. NEK Ser/Thr protein kinase family. NIMA subfamily.</text>
</comment>
<dbReference type="InterPro" id="IPR011009">
    <property type="entry name" value="Kinase-like_dom_sf"/>
</dbReference>
<dbReference type="Gene3D" id="3.30.200.20">
    <property type="entry name" value="Phosphorylase Kinase, domain 1"/>
    <property type="match status" value="1"/>
</dbReference>
<evidence type="ECO:0000256" key="1">
    <source>
        <dbReference type="ARBA" id="ARBA00010886"/>
    </source>
</evidence>
<keyword evidence="9" id="KW-1185">Reference proteome</keyword>
<name>A0A8S1EH58_9PELO</name>
<dbReference type="PANTHER" id="PTHR43671:SF92">
    <property type="entry name" value="SERINE_THREONINE-PROTEIN KINASE NEK10"/>
    <property type="match status" value="1"/>
</dbReference>
<organism evidence="8 9">
    <name type="scientific">Caenorhabditis bovis</name>
    <dbReference type="NCBI Taxonomy" id="2654633"/>
    <lineage>
        <taxon>Eukaryota</taxon>
        <taxon>Metazoa</taxon>
        <taxon>Ecdysozoa</taxon>
        <taxon>Nematoda</taxon>
        <taxon>Chromadorea</taxon>
        <taxon>Rhabditida</taxon>
        <taxon>Rhabditina</taxon>
        <taxon>Rhabditomorpha</taxon>
        <taxon>Rhabditoidea</taxon>
        <taxon>Rhabditidae</taxon>
        <taxon>Peloderinae</taxon>
        <taxon>Caenorhabditis</taxon>
    </lineage>
</organism>
<dbReference type="GO" id="GO:1902749">
    <property type="term" value="P:regulation of cell cycle G2/M phase transition"/>
    <property type="evidence" value="ECO:0007669"/>
    <property type="project" value="TreeGrafter"/>
</dbReference>
<keyword evidence="4" id="KW-0418">Kinase</keyword>
<feature type="domain" description="Protein kinase" evidence="7">
    <location>
        <begin position="428"/>
        <end position="699"/>
    </location>
</feature>
<dbReference type="PANTHER" id="PTHR43671">
    <property type="entry name" value="SERINE/THREONINE-PROTEIN KINASE NEK"/>
    <property type="match status" value="1"/>
</dbReference>
<dbReference type="Gene3D" id="1.10.510.10">
    <property type="entry name" value="Transferase(Phosphotransferase) domain 1"/>
    <property type="match status" value="1"/>
</dbReference>
<dbReference type="Proteomes" id="UP000494206">
    <property type="component" value="Unassembled WGS sequence"/>
</dbReference>
<dbReference type="PROSITE" id="PS00108">
    <property type="entry name" value="PROTEIN_KINASE_ST"/>
    <property type="match status" value="1"/>
</dbReference>